<evidence type="ECO:0000313" key="3">
    <source>
        <dbReference type="Proteomes" id="UP000033684"/>
    </source>
</evidence>
<evidence type="ECO:0008006" key="4">
    <source>
        <dbReference type="Google" id="ProtNLM"/>
    </source>
</evidence>
<dbReference type="Proteomes" id="UP000033684">
    <property type="component" value="Unassembled WGS sequence"/>
</dbReference>
<dbReference type="InterPro" id="IPR021953">
    <property type="entry name" value="DUF3570"/>
</dbReference>
<sequence>MNNQSSAILASLSLAAAMLPGLSQHAHAGRVEESYDLDFQYGNYSESSQRINVDIFNGQLSAPIGQRMTATVNLTRDTITGASPVYNQKLANGKIKQVISGASPTSYCGASLCEQRDAINSGLTYFFDTVSVNLGGGLSREQDYTSRFFNTNVSVDLNKKLTTLNYGATIAFDEIEPSPSPWNSRPIGFVRNKTSQQYLLGLTQIIDKHSLFVSNMTFTQHDGFMSDPYKVVAFYDPKQPLLFGGTLYPNTIKQDTRPNERFQWAWLVQYVRHFGEANDAALHADYRFSTDDWGINTYTTELSWHQPILDDWQIIPRFRYYSQDAADFFQAVGINLNTRYYSSDYRLAGFGAISGGVRISKAFNTPGLLSRAKFNAGVEYYQHSADYQWDGNGSNRFADFNYLLVTASFSLAF</sequence>
<evidence type="ECO:0000256" key="1">
    <source>
        <dbReference type="SAM" id="SignalP"/>
    </source>
</evidence>
<accession>A0A0F3IHF7</accession>
<reference evidence="2 3" key="2">
    <citation type="journal article" date="2016" name="Microb. Ecol.">
        <title>Genome Characteristics of a Novel Type I Methanotroph (Sn10-6) Isolated from a Flooded Indian Rice Field.</title>
        <authorList>
            <person name="Rahalkar M.C."/>
            <person name="Pandit P.S."/>
            <person name="Dhakephalkar P.K."/>
            <person name="Pore S."/>
            <person name="Arora P."/>
            <person name="Kapse N."/>
        </authorList>
    </citation>
    <scope>NUCLEOTIDE SEQUENCE [LARGE SCALE GENOMIC DNA]</scope>
    <source>
        <strain evidence="2 3">Sn10-6</strain>
    </source>
</reference>
<feature type="signal peptide" evidence="1">
    <location>
        <begin position="1"/>
        <end position="28"/>
    </location>
</feature>
<name>A0A0F3IHF7_9GAMM</name>
<dbReference type="RefSeq" id="WP_045779548.1">
    <property type="nucleotide sequence ID" value="NZ_LAJX01000129.1"/>
</dbReference>
<keyword evidence="3" id="KW-1185">Reference proteome</keyword>
<organism evidence="2 3">
    <name type="scientific">Methylocucumis oryzae</name>
    <dbReference type="NCBI Taxonomy" id="1632867"/>
    <lineage>
        <taxon>Bacteria</taxon>
        <taxon>Pseudomonadati</taxon>
        <taxon>Pseudomonadota</taxon>
        <taxon>Gammaproteobacteria</taxon>
        <taxon>Methylococcales</taxon>
        <taxon>Methylococcaceae</taxon>
        <taxon>Methylocucumis</taxon>
    </lineage>
</organism>
<dbReference type="EMBL" id="LAJX01000129">
    <property type="protein sequence ID" value="KJV06181.1"/>
    <property type="molecule type" value="Genomic_DNA"/>
</dbReference>
<proteinExistence type="predicted"/>
<protein>
    <recommendedName>
        <fullName evidence="4">DUF3570 domain-containing protein</fullName>
    </recommendedName>
</protein>
<reference evidence="3" key="1">
    <citation type="submission" date="2015-03" db="EMBL/GenBank/DDBJ databases">
        <title>Draft genome sequence of a novel methanotroph (Sn10-6) isolated from flooded ricefield rhizosphere in India.</title>
        <authorList>
            <person name="Pandit P.S."/>
            <person name="Pore S.D."/>
            <person name="Arora P."/>
            <person name="Kapse N.G."/>
            <person name="Dhakephalkar P.K."/>
            <person name="Rahalkar M.C."/>
        </authorList>
    </citation>
    <scope>NUCLEOTIDE SEQUENCE [LARGE SCALE GENOMIC DNA]</scope>
    <source>
        <strain evidence="3">Sn10-6</strain>
    </source>
</reference>
<dbReference type="OrthoDB" id="5450709at2"/>
<dbReference type="Pfam" id="PF12094">
    <property type="entry name" value="DUF3570"/>
    <property type="match status" value="1"/>
</dbReference>
<keyword evidence="1" id="KW-0732">Signal</keyword>
<comment type="caution">
    <text evidence="2">The sequence shown here is derived from an EMBL/GenBank/DDBJ whole genome shotgun (WGS) entry which is preliminary data.</text>
</comment>
<dbReference type="PATRIC" id="fig|1632867.3.peg.876"/>
<gene>
    <name evidence="2" type="ORF">VZ94_12995</name>
</gene>
<feature type="chain" id="PRO_5002462312" description="DUF3570 domain-containing protein" evidence="1">
    <location>
        <begin position="29"/>
        <end position="413"/>
    </location>
</feature>
<evidence type="ECO:0000313" key="2">
    <source>
        <dbReference type="EMBL" id="KJV06181.1"/>
    </source>
</evidence>
<dbReference type="AlphaFoldDB" id="A0A0F3IHF7"/>